<dbReference type="EMBL" id="CAKLBY020000039">
    <property type="protein sequence ID" value="CAK7913376.1"/>
    <property type="molecule type" value="Genomic_DNA"/>
</dbReference>
<evidence type="ECO:0000256" key="1">
    <source>
        <dbReference type="SAM" id="MobiDB-lite"/>
    </source>
</evidence>
<gene>
    <name evidence="2" type="ORF">PM001_LOCUS4745</name>
</gene>
<proteinExistence type="predicted"/>
<feature type="region of interest" description="Disordered" evidence="1">
    <location>
        <begin position="106"/>
        <end position="153"/>
    </location>
</feature>
<sequence>MRQMAMRRLQVQQSEDAAAQAAVTPVALTVAPSPSPVAEPPRTGIPLQPVYTPPGTHGGPLPPAPKCRPAQPWLTRPVRGGRRIWSPLQASKGDLKVSSGSYHVLQEEELDETETSSNSVNRDTHDLPRQASSKMTDRDASSKKGPPTLTPEDLARQTVAARRGQVSVVAGPTLLANKRRERSTCERLIKQLSPGTSHAIPMEPMTHAEPMHVTELVQFLGLREVATPATGNCLAIAIA</sequence>
<evidence type="ECO:0000313" key="3">
    <source>
        <dbReference type="Proteomes" id="UP001162060"/>
    </source>
</evidence>
<organism evidence="2 3">
    <name type="scientific">Peronospora matthiolae</name>
    <dbReference type="NCBI Taxonomy" id="2874970"/>
    <lineage>
        <taxon>Eukaryota</taxon>
        <taxon>Sar</taxon>
        <taxon>Stramenopiles</taxon>
        <taxon>Oomycota</taxon>
        <taxon>Peronosporomycetes</taxon>
        <taxon>Peronosporales</taxon>
        <taxon>Peronosporaceae</taxon>
        <taxon>Peronospora</taxon>
    </lineage>
</organism>
<comment type="caution">
    <text evidence="2">The sequence shown here is derived from an EMBL/GenBank/DDBJ whole genome shotgun (WGS) entry which is preliminary data.</text>
</comment>
<accession>A0AAV1TBS5</accession>
<dbReference type="AlphaFoldDB" id="A0AAV1TBS5"/>
<name>A0AAV1TBS5_9STRA</name>
<feature type="region of interest" description="Disordered" evidence="1">
    <location>
        <begin position="31"/>
        <end position="71"/>
    </location>
</feature>
<evidence type="ECO:0000313" key="2">
    <source>
        <dbReference type="EMBL" id="CAK7913376.1"/>
    </source>
</evidence>
<dbReference type="Proteomes" id="UP001162060">
    <property type="component" value="Unassembled WGS sequence"/>
</dbReference>
<reference evidence="2" key="1">
    <citation type="submission" date="2024-01" db="EMBL/GenBank/DDBJ databases">
        <authorList>
            <person name="Webb A."/>
        </authorList>
    </citation>
    <scope>NUCLEOTIDE SEQUENCE</scope>
    <source>
        <strain evidence="2">Pm1</strain>
    </source>
</reference>
<protein>
    <submittedName>
        <fullName evidence="2">Uncharacterized protein</fullName>
    </submittedName>
</protein>